<comment type="caution">
    <text evidence="1">The sequence shown here is derived from an EMBL/GenBank/DDBJ whole genome shotgun (WGS) entry which is preliminary data.</text>
</comment>
<name>A0AAU9U1G6_EUPED</name>
<gene>
    <name evidence="1" type="ORF">EEDITHA_LOCUS8760</name>
</gene>
<dbReference type="SUPFAM" id="SSF55315">
    <property type="entry name" value="L30e-like"/>
    <property type="match status" value="1"/>
</dbReference>
<protein>
    <recommendedName>
        <fullName evidence="3">Ribosomal protein L7Ae/L30e/S12e/Gadd45 domain-containing protein</fullName>
    </recommendedName>
</protein>
<sequence length="287" mass="32997">MEAAKLKKKKGTLNKGKLKKTIKNIICRPDPVFWPTVTDAEENLLTSVLIKYRINIPDLKKPHWNQLKLMPKNERPKFKPIQKIEGFLFGMSVCRDAIENNDCSAILVEALVEPRIIVQSIIEACTFSDIPVICLKNLKILTKNNFGIQTSCLGIKKECLLEISKIVKEIYQKYKPKLKQLPKNNSESVSLVSKQSLQKEDSQTVMDIANEPSRNPYLFRTNKKTRVFVPLDNTVSEKSSKFVGQHFIKLPAEQNENKVDSKNYMQMILKKISNNPNRKRKVNELLE</sequence>
<dbReference type="EMBL" id="CAKOGL010000012">
    <property type="protein sequence ID" value="CAH2093058.1"/>
    <property type="molecule type" value="Genomic_DNA"/>
</dbReference>
<evidence type="ECO:0000313" key="1">
    <source>
        <dbReference type="EMBL" id="CAH2093058.1"/>
    </source>
</evidence>
<reference evidence="1" key="1">
    <citation type="submission" date="2022-03" db="EMBL/GenBank/DDBJ databases">
        <authorList>
            <person name="Tunstrom K."/>
        </authorList>
    </citation>
    <scope>NUCLEOTIDE SEQUENCE</scope>
</reference>
<dbReference type="InterPro" id="IPR029064">
    <property type="entry name" value="Ribosomal_eL30-like_sf"/>
</dbReference>
<dbReference type="AlphaFoldDB" id="A0AAU9U1G6"/>
<keyword evidence="2" id="KW-1185">Reference proteome</keyword>
<evidence type="ECO:0008006" key="3">
    <source>
        <dbReference type="Google" id="ProtNLM"/>
    </source>
</evidence>
<evidence type="ECO:0000313" key="2">
    <source>
        <dbReference type="Proteomes" id="UP001153954"/>
    </source>
</evidence>
<organism evidence="1 2">
    <name type="scientific">Euphydryas editha</name>
    <name type="common">Edith's checkerspot</name>
    <dbReference type="NCBI Taxonomy" id="104508"/>
    <lineage>
        <taxon>Eukaryota</taxon>
        <taxon>Metazoa</taxon>
        <taxon>Ecdysozoa</taxon>
        <taxon>Arthropoda</taxon>
        <taxon>Hexapoda</taxon>
        <taxon>Insecta</taxon>
        <taxon>Pterygota</taxon>
        <taxon>Neoptera</taxon>
        <taxon>Endopterygota</taxon>
        <taxon>Lepidoptera</taxon>
        <taxon>Glossata</taxon>
        <taxon>Ditrysia</taxon>
        <taxon>Papilionoidea</taxon>
        <taxon>Nymphalidae</taxon>
        <taxon>Nymphalinae</taxon>
        <taxon>Euphydryas</taxon>
    </lineage>
</organism>
<accession>A0AAU9U1G6</accession>
<dbReference type="Proteomes" id="UP001153954">
    <property type="component" value="Unassembled WGS sequence"/>
</dbReference>
<proteinExistence type="predicted"/>